<reference evidence="2" key="1">
    <citation type="journal article" date="2014" name="Int. J. Syst. Evol. Microbiol.">
        <title>Complete genome sequence of Corynebacterium casei LMG S-19264T (=DSM 44701T), isolated from a smear-ripened cheese.</title>
        <authorList>
            <consortium name="US DOE Joint Genome Institute (JGI-PGF)"/>
            <person name="Walter F."/>
            <person name="Albersmeier A."/>
            <person name="Kalinowski J."/>
            <person name="Ruckert C."/>
        </authorList>
    </citation>
    <scope>NUCLEOTIDE SEQUENCE</scope>
    <source>
        <strain evidence="2">JCM 3090</strain>
    </source>
</reference>
<keyword evidence="1" id="KW-0472">Membrane</keyword>
<organism evidence="2 3">
    <name type="scientific">Pilimelia anulata</name>
    <dbReference type="NCBI Taxonomy" id="53371"/>
    <lineage>
        <taxon>Bacteria</taxon>
        <taxon>Bacillati</taxon>
        <taxon>Actinomycetota</taxon>
        <taxon>Actinomycetes</taxon>
        <taxon>Micromonosporales</taxon>
        <taxon>Micromonosporaceae</taxon>
        <taxon>Pilimelia</taxon>
    </lineage>
</organism>
<accession>A0A8J3B4S5</accession>
<evidence type="ECO:0000313" key="2">
    <source>
        <dbReference type="EMBL" id="GGJ81280.1"/>
    </source>
</evidence>
<comment type="caution">
    <text evidence="2">The sequence shown here is derived from an EMBL/GenBank/DDBJ whole genome shotgun (WGS) entry which is preliminary data.</text>
</comment>
<dbReference type="AlphaFoldDB" id="A0A8J3B4S5"/>
<sequence>MVGAAVLASERGGGAAGPVILGLLVLLVVGVLAHRRAVLRRIDTPATLPDPGTLAMVGGGPRRALAAALARLRVDGAIGASDDDGRLGTFGATPVGLSAVERAVHAAAGRGTRIGELWRDPAVAAALEQSRQRVYEQGLLLDPPTRRRLRLAAALPIAAGVAAVAVAVATAGGGLATVGLVLAGALTAIVGVVLVAGTPRVTRAGRELLARARTSNTHLRPALTPAFDTYGGAAAAVAVGLYGPAALVAIDPTLVGLVPRQGAANPGYTYGGTGSGCGVSSCGSSSGGGHSGGHSGGCGGGSSCGGGSCGGGGGCGGGGS</sequence>
<feature type="transmembrane region" description="Helical" evidence="1">
    <location>
        <begin position="175"/>
        <end position="196"/>
    </location>
</feature>
<dbReference type="NCBIfam" id="TIGR04222">
    <property type="entry name" value="near_uncomplex"/>
    <property type="match status" value="1"/>
</dbReference>
<keyword evidence="1" id="KW-0812">Transmembrane</keyword>
<protein>
    <recommendedName>
        <fullName evidence="4">TIGR04222 domain-containing membrane protein</fullName>
    </recommendedName>
</protein>
<feature type="transmembrane region" description="Helical" evidence="1">
    <location>
        <begin position="149"/>
        <end position="169"/>
    </location>
</feature>
<dbReference type="RefSeq" id="WP_189168669.1">
    <property type="nucleotide sequence ID" value="NZ_BMQB01000001.1"/>
</dbReference>
<keyword evidence="1" id="KW-1133">Transmembrane helix</keyword>
<evidence type="ECO:0000313" key="3">
    <source>
        <dbReference type="Proteomes" id="UP000649739"/>
    </source>
</evidence>
<dbReference type="InterPro" id="IPR026467">
    <property type="entry name" value="Ser/Gly_Cys_C_dom"/>
</dbReference>
<feature type="transmembrane region" description="Helical" evidence="1">
    <location>
        <begin position="15"/>
        <end position="33"/>
    </location>
</feature>
<gene>
    <name evidence="2" type="ORF">GCM10010123_08860</name>
</gene>
<proteinExistence type="predicted"/>
<name>A0A8J3B4S5_9ACTN</name>
<evidence type="ECO:0008006" key="4">
    <source>
        <dbReference type="Google" id="ProtNLM"/>
    </source>
</evidence>
<keyword evidence="3" id="KW-1185">Reference proteome</keyword>
<reference evidence="2" key="2">
    <citation type="submission" date="2020-09" db="EMBL/GenBank/DDBJ databases">
        <authorList>
            <person name="Sun Q."/>
            <person name="Ohkuma M."/>
        </authorList>
    </citation>
    <scope>NUCLEOTIDE SEQUENCE</scope>
    <source>
        <strain evidence="2">JCM 3090</strain>
    </source>
</reference>
<dbReference type="EMBL" id="BMQB01000001">
    <property type="protein sequence ID" value="GGJ81280.1"/>
    <property type="molecule type" value="Genomic_DNA"/>
</dbReference>
<evidence type="ECO:0000256" key="1">
    <source>
        <dbReference type="SAM" id="Phobius"/>
    </source>
</evidence>
<dbReference type="Proteomes" id="UP000649739">
    <property type="component" value="Unassembled WGS sequence"/>
</dbReference>